<evidence type="ECO:0000259" key="6">
    <source>
        <dbReference type="PROSITE" id="PS00623"/>
    </source>
</evidence>
<dbReference type="PROSITE" id="PS00623">
    <property type="entry name" value="GMC_OXRED_1"/>
    <property type="match status" value="1"/>
</dbReference>
<dbReference type="PANTHER" id="PTHR11552:SF147">
    <property type="entry name" value="CHOLINE DEHYDROGENASE, MITOCHONDRIAL"/>
    <property type="match status" value="1"/>
</dbReference>
<dbReference type="Gene3D" id="3.50.50.60">
    <property type="entry name" value="FAD/NAD(P)-binding domain"/>
    <property type="match status" value="1"/>
</dbReference>
<dbReference type="InterPro" id="IPR000172">
    <property type="entry name" value="GMC_OxRdtase_N"/>
</dbReference>
<comment type="similarity">
    <text evidence="2 5">Belongs to the GMC oxidoreductase family.</text>
</comment>
<protein>
    <submittedName>
        <fullName evidence="8">GMC family oxidoreductase</fullName>
    </submittedName>
</protein>
<keyword evidence="3 5" id="KW-0285">Flavoprotein</keyword>
<reference evidence="9" key="1">
    <citation type="journal article" date="2019" name="Int. J. Syst. Evol. Microbiol.">
        <title>The Global Catalogue of Microorganisms (GCM) 10K type strain sequencing project: providing services to taxonomists for standard genome sequencing and annotation.</title>
        <authorList>
            <consortium name="The Broad Institute Genomics Platform"/>
            <consortium name="The Broad Institute Genome Sequencing Center for Infectious Disease"/>
            <person name="Wu L."/>
            <person name="Ma J."/>
        </authorList>
    </citation>
    <scope>NUCLEOTIDE SEQUENCE [LARGE SCALE GENOMIC DNA]</scope>
    <source>
        <strain evidence="9">KCTC 42911</strain>
    </source>
</reference>
<dbReference type="InterPro" id="IPR007867">
    <property type="entry name" value="GMC_OxRtase_C"/>
</dbReference>
<dbReference type="PROSITE" id="PS00624">
    <property type="entry name" value="GMC_OXRED_2"/>
    <property type="match status" value="1"/>
</dbReference>
<dbReference type="SUPFAM" id="SSF54373">
    <property type="entry name" value="FAD-linked reductases, C-terminal domain"/>
    <property type="match status" value="1"/>
</dbReference>
<evidence type="ECO:0000256" key="4">
    <source>
        <dbReference type="ARBA" id="ARBA00022827"/>
    </source>
</evidence>
<dbReference type="InterPro" id="IPR012132">
    <property type="entry name" value="GMC_OxRdtase"/>
</dbReference>
<dbReference type="PANTHER" id="PTHR11552">
    <property type="entry name" value="GLUCOSE-METHANOL-CHOLINE GMC OXIDOREDUCTASE"/>
    <property type="match status" value="1"/>
</dbReference>
<dbReference type="Pfam" id="PF05199">
    <property type="entry name" value="GMC_oxred_C"/>
    <property type="match status" value="1"/>
</dbReference>
<feature type="domain" description="Glucose-methanol-choline oxidoreductase N-terminal" evidence="6">
    <location>
        <begin position="81"/>
        <end position="104"/>
    </location>
</feature>
<evidence type="ECO:0000313" key="8">
    <source>
        <dbReference type="EMBL" id="MFC3614152.1"/>
    </source>
</evidence>
<feature type="domain" description="Glucose-methanol-choline oxidoreductase N-terminal" evidence="7">
    <location>
        <begin position="245"/>
        <end position="259"/>
    </location>
</feature>
<organism evidence="8 9">
    <name type="scientific">Lutimaribacter marinistellae</name>
    <dbReference type="NCBI Taxonomy" id="1820329"/>
    <lineage>
        <taxon>Bacteria</taxon>
        <taxon>Pseudomonadati</taxon>
        <taxon>Pseudomonadota</taxon>
        <taxon>Alphaproteobacteria</taxon>
        <taxon>Rhodobacterales</taxon>
        <taxon>Roseobacteraceae</taxon>
        <taxon>Lutimaribacter</taxon>
    </lineage>
</organism>
<dbReference type="RefSeq" id="WP_386735341.1">
    <property type="nucleotide sequence ID" value="NZ_JBHRXI010000010.1"/>
</dbReference>
<dbReference type="InterPro" id="IPR036188">
    <property type="entry name" value="FAD/NAD-bd_sf"/>
</dbReference>
<evidence type="ECO:0000259" key="7">
    <source>
        <dbReference type="PROSITE" id="PS00624"/>
    </source>
</evidence>
<comment type="cofactor">
    <cofactor evidence="1">
        <name>FAD</name>
        <dbReference type="ChEBI" id="CHEBI:57692"/>
    </cofactor>
</comment>
<evidence type="ECO:0000256" key="1">
    <source>
        <dbReference type="ARBA" id="ARBA00001974"/>
    </source>
</evidence>
<dbReference type="SUPFAM" id="SSF51905">
    <property type="entry name" value="FAD/NAD(P)-binding domain"/>
    <property type="match status" value="1"/>
</dbReference>
<proteinExistence type="inferred from homology"/>
<name>A0ABV7TEW1_9RHOB</name>
<dbReference type="EMBL" id="JBHRXI010000010">
    <property type="protein sequence ID" value="MFC3614152.1"/>
    <property type="molecule type" value="Genomic_DNA"/>
</dbReference>
<evidence type="ECO:0000256" key="5">
    <source>
        <dbReference type="RuleBase" id="RU003968"/>
    </source>
</evidence>
<evidence type="ECO:0000313" key="9">
    <source>
        <dbReference type="Proteomes" id="UP001595629"/>
    </source>
</evidence>
<comment type="caution">
    <text evidence="8">The sequence shown here is derived from an EMBL/GenBank/DDBJ whole genome shotgun (WGS) entry which is preliminary data.</text>
</comment>
<gene>
    <name evidence="8" type="ORF">ACFORG_10310</name>
</gene>
<dbReference type="Proteomes" id="UP001595629">
    <property type="component" value="Unassembled WGS sequence"/>
</dbReference>
<evidence type="ECO:0000256" key="3">
    <source>
        <dbReference type="ARBA" id="ARBA00022630"/>
    </source>
</evidence>
<accession>A0ABV7TEW1</accession>
<evidence type="ECO:0000256" key="2">
    <source>
        <dbReference type="ARBA" id="ARBA00010790"/>
    </source>
</evidence>
<dbReference type="PROSITE" id="PS51257">
    <property type="entry name" value="PROKAR_LIPOPROTEIN"/>
    <property type="match status" value="1"/>
</dbReference>
<dbReference type="Gene3D" id="3.30.560.10">
    <property type="entry name" value="Glucose Oxidase, domain 3"/>
    <property type="match status" value="1"/>
</dbReference>
<dbReference type="PIRSF" id="PIRSF000137">
    <property type="entry name" value="Alcohol_oxidase"/>
    <property type="match status" value="1"/>
</dbReference>
<dbReference type="Pfam" id="PF00732">
    <property type="entry name" value="GMC_oxred_N"/>
    <property type="match status" value="1"/>
</dbReference>
<sequence length="550" mass="59701">MKAFDYVIAGGGSAGCALAARLAEDRHVSVCVIEAGGKGRDLFIRMPAGNGFVFGNPRLDWSYSSVPQPGLNNRSIYYPRGKALGGSSIVNGMIYMRGVPGDYDAWQQPGWRYADVLPYFLRSEGSRDRRDAWHGADGPLKTEPARNFGEIEQAFIDAAVMAGHKRIDDFNGPERTGVARNDSTVSKGVRQSAAIAYLASKPANLTILTGTLITRIVFERGRAVGVQTLSGDVIRAEREVICCQGAFGSPHLLLLSGIGPADHLREHGIDVTTNLPSVGAHLSDHPDVSMQWGSDRMDLSHARHQRLDRAACLMGRWLLNGGGAGGGPFFSTVLFHAFEDAALPELEVFMTPMVVEENLGNCAAEQIPLLQRLGRKLLVRGRKMARPGVQIDINLERPKSEGTVRLASADPRAHPLIDPNYFADPNDIEMLKCGVHVMREVMAQSPIAALVTGEIGAWKNARHDAEIEQAIRMTAYTGHHPACTARMGDVLDADLRVRGVEGLRVCDASAMPKQITGNLYATVIMMAEKAADMILGRPPLPAEYPMEHTL</sequence>
<keyword evidence="4 5" id="KW-0274">FAD</keyword>
<keyword evidence="9" id="KW-1185">Reference proteome</keyword>